<evidence type="ECO:0008006" key="3">
    <source>
        <dbReference type="Google" id="ProtNLM"/>
    </source>
</evidence>
<name>A0ABT4CTQ6_9CLOT</name>
<sequence length="122" mass="14015">MDNGKRTSKEGFKQLCKALDSQYSLTHEGKETPKYIYSNESDMLNRASLGYPAKKVQQLLETKDKQTREHFDTEINKSLSELQTMDIGLIMAALDYNARKTTIKNICNTKYKNIQMIVKETA</sequence>
<evidence type="ECO:0000313" key="2">
    <source>
        <dbReference type="Proteomes" id="UP001079657"/>
    </source>
</evidence>
<evidence type="ECO:0000313" key="1">
    <source>
        <dbReference type="EMBL" id="MCY6372447.1"/>
    </source>
</evidence>
<organism evidence="1 2">
    <name type="scientific">Clostridium ganghwense</name>
    <dbReference type="NCBI Taxonomy" id="312089"/>
    <lineage>
        <taxon>Bacteria</taxon>
        <taxon>Bacillati</taxon>
        <taxon>Bacillota</taxon>
        <taxon>Clostridia</taxon>
        <taxon>Eubacteriales</taxon>
        <taxon>Clostridiaceae</taxon>
        <taxon>Clostridium</taxon>
    </lineage>
</organism>
<dbReference type="Proteomes" id="UP001079657">
    <property type="component" value="Unassembled WGS sequence"/>
</dbReference>
<reference evidence="1" key="1">
    <citation type="submission" date="2022-12" db="EMBL/GenBank/DDBJ databases">
        <authorList>
            <person name="Wang J."/>
        </authorList>
    </citation>
    <scope>NUCLEOTIDE SEQUENCE</scope>
    <source>
        <strain evidence="1">HY-42-06</strain>
    </source>
</reference>
<proteinExistence type="predicted"/>
<dbReference type="EMBL" id="JAPQES010000007">
    <property type="protein sequence ID" value="MCY6372447.1"/>
    <property type="molecule type" value="Genomic_DNA"/>
</dbReference>
<gene>
    <name evidence="1" type="ORF">OXH55_17605</name>
</gene>
<accession>A0ABT4CTQ6</accession>
<dbReference type="RefSeq" id="WP_268051440.1">
    <property type="nucleotide sequence ID" value="NZ_JAPQES010000007.1"/>
</dbReference>
<comment type="caution">
    <text evidence="1">The sequence shown here is derived from an EMBL/GenBank/DDBJ whole genome shotgun (WGS) entry which is preliminary data.</text>
</comment>
<protein>
    <recommendedName>
        <fullName evidence="3">Lysozyme</fullName>
    </recommendedName>
</protein>
<keyword evidence="2" id="KW-1185">Reference proteome</keyword>